<dbReference type="GO" id="GO:0043138">
    <property type="term" value="F:3'-5' DNA helicase activity"/>
    <property type="evidence" value="ECO:0007669"/>
    <property type="project" value="UniProtKB-UniRule"/>
</dbReference>
<dbReference type="GO" id="GO:0005524">
    <property type="term" value="F:ATP binding"/>
    <property type="evidence" value="ECO:0007669"/>
    <property type="project" value="UniProtKB-UniRule"/>
</dbReference>
<proteinExistence type="inferred from homology"/>
<organism evidence="19 20">
    <name type="scientific">Candidatus Hamiltonella defensa</name>
    <name type="common">Bemisia tabaci</name>
    <dbReference type="NCBI Taxonomy" id="672795"/>
    <lineage>
        <taxon>Bacteria</taxon>
        <taxon>Pseudomonadati</taxon>
        <taxon>Pseudomonadota</taxon>
        <taxon>Gammaproteobacteria</taxon>
        <taxon>Enterobacterales</taxon>
        <taxon>Enterobacteriaceae</taxon>
        <taxon>aphid secondary symbionts</taxon>
        <taxon>Candidatus Williamhamiltonella</taxon>
    </lineage>
</organism>
<dbReference type="GO" id="GO:0005829">
    <property type="term" value="C:cytosol"/>
    <property type="evidence" value="ECO:0007669"/>
    <property type="project" value="TreeGrafter"/>
</dbReference>
<dbReference type="InterPro" id="IPR014017">
    <property type="entry name" value="DNA_helicase_UvrD-like_C"/>
</dbReference>
<dbReference type="EMBL" id="CP016303">
    <property type="protein sequence ID" value="ASX26210.1"/>
    <property type="molecule type" value="Genomic_DNA"/>
</dbReference>
<evidence type="ECO:0000256" key="6">
    <source>
        <dbReference type="ARBA" id="ARBA00022806"/>
    </source>
</evidence>
<dbReference type="Proteomes" id="UP000216438">
    <property type="component" value="Chromosome"/>
</dbReference>
<comment type="domain">
    <text evidence="15">The N-terminal DNA-binding domain is a ssDNA-dependent ATPase and has ATP-dependent 3'-5' helicase function. This domain interacts with RecC.</text>
</comment>
<evidence type="ECO:0000256" key="16">
    <source>
        <dbReference type="PROSITE-ProRule" id="PRU00560"/>
    </source>
</evidence>
<dbReference type="InterPro" id="IPR000212">
    <property type="entry name" value="DNA_helicase_UvrD/REP"/>
</dbReference>
<keyword evidence="9 15" id="KW-0460">Magnesium</keyword>
<comment type="function">
    <text evidence="15">A helicase/nuclease that prepares dsDNA breaks (DSB) for recombinational DNA repair. Binds to DSBs and unwinds DNA via a highly rapid and processive ATP-dependent bidirectional helicase activity. Unwinds dsDNA until it encounters a Chi (crossover hotspot instigator) sequence from the 3' direction. Cuts ssDNA a few nucleotides 3' to the Chi site. The properties and activities of the enzyme are changed at Chi. The Chi-altered holoenzyme produces a long 3'-ssDNA overhang and facilitates RecA-binding to the ssDNA for homologous DNA recombination and repair. Holoenzyme degrades any linearized DNA that is unable to undergo homologous recombination. In the holoenzyme this subunit contributes ATPase, 3'-5' helicase, exonuclease activity and loads RecA onto ssDNA.</text>
</comment>
<dbReference type="GO" id="GO:0016887">
    <property type="term" value="F:ATP hydrolysis activity"/>
    <property type="evidence" value="ECO:0007669"/>
    <property type="project" value="RHEA"/>
</dbReference>
<evidence type="ECO:0000313" key="20">
    <source>
        <dbReference type="Proteomes" id="UP000216438"/>
    </source>
</evidence>
<dbReference type="PROSITE" id="PS51217">
    <property type="entry name" value="UVRD_HELICASE_CTER"/>
    <property type="match status" value="1"/>
</dbReference>
<evidence type="ECO:0000256" key="11">
    <source>
        <dbReference type="ARBA" id="ARBA00023204"/>
    </source>
</evidence>
<dbReference type="SUPFAM" id="SSF52540">
    <property type="entry name" value="P-loop containing nucleoside triphosphate hydrolases"/>
    <property type="match status" value="1"/>
</dbReference>
<dbReference type="PROSITE" id="PS51198">
    <property type="entry name" value="UVRD_HELICASE_ATP_BIND"/>
    <property type="match status" value="1"/>
</dbReference>
<dbReference type="InterPro" id="IPR011335">
    <property type="entry name" value="Restrct_endonuc-II-like"/>
</dbReference>
<keyword evidence="11 15" id="KW-0234">DNA repair</keyword>
<dbReference type="GO" id="GO:0008854">
    <property type="term" value="F:exodeoxyribonuclease V activity"/>
    <property type="evidence" value="ECO:0007669"/>
    <property type="project" value="UniProtKB-EC"/>
</dbReference>
<feature type="region of interest" description="Nuclease activity, interacts with RecD and RecA" evidence="15">
    <location>
        <begin position="909"/>
        <end position="1208"/>
    </location>
</feature>
<dbReference type="Gene3D" id="3.40.50.300">
    <property type="entry name" value="P-loop containing nucleotide triphosphate hydrolases"/>
    <property type="match status" value="2"/>
</dbReference>
<feature type="binding site" evidence="15">
    <location>
        <position position="1107"/>
    </location>
    <ligand>
        <name>Mg(2+)</name>
        <dbReference type="ChEBI" id="CHEBI:18420"/>
    </ligand>
</feature>
<evidence type="ECO:0000256" key="13">
    <source>
        <dbReference type="ARBA" id="ARBA00034617"/>
    </source>
</evidence>
<keyword evidence="6 15" id="KW-0347">Helicase</keyword>
<evidence type="ECO:0000256" key="8">
    <source>
        <dbReference type="ARBA" id="ARBA00022840"/>
    </source>
</evidence>
<dbReference type="Gene3D" id="1.10.486.10">
    <property type="entry name" value="PCRA, domain 4"/>
    <property type="match status" value="1"/>
</dbReference>
<comment type="cofactor">
    <cofactor evidence="15">
        <name>Mg(2+)</name>
        <dbReference type="ChEBI" id="CHEBI:18420"/>
    </cofactor>
    <text evidence="15">Binds 1 Mg(2+) ion per subunit.</text>
</comment>
<evidence type="ECO:0000256" key="2">
    <source>
        <dbReference type="ARBA" id="ARBA00022723"/>
    </source>
</evidence>
<evidence type="ECO:0000256" key="7">
    <source>
        <dbReference type="ARBA" id="ARBA00022839"/>
    </source>
</evidence>
<dbReference type="OrthoDB" id="9810135at2"/>
<dbReference type="SUPFAM" id="SSF52980">
    <property type="entry name" value="Restriction endonuclease-like"/>
    <property type="match status" value="1"/>
</dbReference>
<accession>A0A249DYP2</accession>
<reference evidence="20" key="1">
    <citation type="submission" date="2016-06" db="EMBL/GenBank/DDBJ databases">
        <authorList>
            <person name="Chen W."/>
            <person name="Hasegawa D.K."/>
        </authorList>
    </citation>
    <scope>NUCLEOTIDE SEQUENCE [LARGE SCALE GENOMIC DNA]</scope>
    <source>
        <strain evidence="20">MEAM1</strain>
    </source>
</reference>
<keyword evidence="10 15" id="KW-0238">DNA-binding</keyword>
<feature type="binding site" evidence="15">
    <location>
        <position position="982"/>
    </location>
    <ligand>
        <name>Mg(2+)</name>
        <dbReference type="ChEBI" id="CHEBI:18420"/>
    </ligand>
</feature>
<feature type="domain" description="UvrD-like helicase C-terminal" evidence="18">
    <location>
        <begin position="482"/>
        <end position="748"/>
    </location>
</feature>
<dbReference type="EC" id="3.1.11.5" evidence="15"/>
<dbReference type="AlphaFoldDB" id="A0A249DYP2"/>
<feature type="binding site" evidence="15">
    <location>
        <position position="1094"/>
    </location>
    <ligand>
        <name>Mg(2+)</name>
        <dbReference type="ChEBI" id="CHEBI:18420"/>
    </ligand>
</feature>
<evidence type="ECO:0000256" key="3">
    <source>
        <dbReference type="ARBA" id="ARBA00022741"/>
    </source>
</evidence>
<dbReference type="InterPro" id="IPR011604">
    <property type="entry name" value="PDDEXK-like_dom_sf"/>
</dbReference>
<feature type="binding site" evidence="16">
    <location>
        <begin position="26"/>
        <end position="33"/>
    </location>
    <ligand>
        <name>ATP</name>
        <dbReference type="ChEBI" id="CHEBI:30616"/>
    </ligand>
</feature>
<feature type="region of interest" description="DNA-binding and helicase activity, interacts with RecC" evidence="15">
    <location>
        <begin position="1"/>
        <end position="863"/>
    </location>
</feature>
<keyword evidence="5 15" id="KW-0378">Hydrolase</keyword>
<evidence type="ECO:0000259" key="18">
    <source>
        <dbReference type="PROSITE" id="PS51217"/>
    </source>
</evidence>
<evidence type="ECO:0000256" key="1">
    <source>
        <dbReference type="ARBA" id="ARBA00022722"/>
    </source>
</evidence>
<keyword evidence="8 15" id="KW-0067">ATP-binding</keyword>
<dbReference type="Pfam" id="PF00580">
    <property type="entry name" value="UvrD-helicase"/>
    <property type="match status" value="1"/>
</dbReference>
<comment type="miscellaneous">
    <text evidence="15">In the RecBCD complex, RecB has a slow 3'-5' helicase, an exonuclease activity and loads RecA onto ssDNA, RecD has a fast 5'-3' helicase activity, while RecC stimulates the ATPase and processivity of the RecB helicase and contributes to recognition of the Chi site.</text>
</comment>
<dbReference type="GO" id="GO:0003677">
    <property type="term" value="F:DNA binding"/>
    <property type="evidence" value="ECO:0007669"/>
    <property type="project" value="UniProtKB-UniRule"/>
</dbReference>
<keyword evidence="1 15" id="KW-0540">Nuclease</keyword>
<comment type="catalytic activity">
    <reaction evidence="13 15">
        <text>Couples ATP hydrolysis with the unwinding of duplex DNA by translocating in the 3'-5' direction.</text>
        <dbReference type="EC" id="5.6.2.4"/>
    </reaction>
</comment>
<dbReference type="GO" id="GO:0000287">
    <property type="term" value="F:magnesium ion binding"/>
    <property type="evidence" value="ECO:0007669"/>
    <property type="project" value="UniProtKB-UniRule"/>
</dbReference>
<dbReference type="RefSeq" id="WP_046493665.1">
    <property type="nucleotide sequence ID" value="NZ_CP016303.1"/>
</dbReference>
<name>A0A249DYP2_9ENTR</name>
<dbReference type="Pfam" id="PF13361">
    <property type="entry name" value="UvrD_C"/>
    <property type="match status" value="1"/>
</dbReference>
<sequence length="1208" mass="139733">MEFSMKKIQSLDPMILPLFGERLIEASAGTGKTFTIGILYLRLLLGLGGHHAYMRRLTVEEILVVTFTQSATEELRSRIRSEIYNLRMACLNEGTQNAFYQKLLAEITDLNAAASILLFAERNMDQAAIYTIHAFCQKTLLNNAFESGVLFKQTLIQNEDKLIRQTCADFWRRSCYLLSFEEAVAISQEWATPQALLKEISPYLEGEAPQLRNPPSEDESIQSRHQKIIKQITELKLEWQTTVPDLKTLIDKSGVDKRTYNSRYLPIWLEKITQWAYQESGSYFLPKELNRFRQSILFEKTQKGHPPQHPLFSLIDFIFFQGLTLRDVVLTKAIKEIRLSLEKEKRRRGELSFDDLLKNLDRALKQKGGNLLSETIRKQYPIVIIDEFQDTDPQQYRIFHSIYAKKKDCGLLLIGDPKQAIYAFRGADIFTYIRARSQIAHQYTLETNWRSSPAIVKAVNQLFTQIETPFLFSQIPFVEATASDKNRTYQLTIDKKIQPALHFWLQQGEGITVNQYKKCMANQCAIEIRDWLTAGQQGRAQLMSDQGVRSVKAPDIAVLVRTRTEAALVKKALNRLSIPSVYMSNRDSVFDTPEAKDLLWILQAVLAPEIEKFLRCAMVTSLLGLNTNALQALQSDGQAWDALVDEFHDYRQHWQKKGVLPMLRKLIFQRRLAENLLKTQEGERRLTDLLHLSELLQQISEELDSEQALVRWLAQKITEFNAESEEQKLRLETDCDLIQIVTVHQSKGLQYSLVWLPFIGYFQHQPHDERAQKEVFYHDPEHCTAVLDFKDTHENRALAEKERLSEDLRLLYVALTRSVYHCSIGIAPFIKGGRKKQRESDIHLSALGYLIQKGMAGDAQYLSEKLKELEGEHIAVSLANPSDFSLWQPTKEPLPELTARHFTRKMQDHWQVTSYSKLQDSSSLTHSTVNRLKTDHILMQELLPSLDTEVITDVMNDHLFSSENSLSPHTFPRGVISGTFLHDLLERLDFSQSIEIEWLKMQLLQKGFDEKWLPMLHDWLTEILDTPLNDKRDLSLSKLTEKNKQVELQFHLPIDTMLESSKLDVLIKKHDPLSALCSKLSFPKVQGILTGFIDLVFFWQDQFYLLDYKSNWLGTSAKAYHRQSIEQAMAEHRYDLQYQLYTLALHRYLRHRIPNYQYERHFGGVIYLFLRGVDSQTLGKGIFHCCPSFQLIEGLDQLFKKEKGGATE</sequence>
<dbReference type="CDD" id="cd22352">
    <property type="entry name" value="RecB_C-like"/>
    <property type="match status" value="1"/>
</dbReference>
<comment type="domain">
    <text evidence="15">The C-terminal domain has nuclease activity and interacts with RecD. It interacts with RecA, facilitating its loading onto ssDNA.</text>
</comment>
<dbReference type="NCBIfam" id="TIGR00609">
    <property type="entry name" value="recB"/>
    <property type="match status" value="1"/>
</dbReference>
<evidence type="ECO:0000259" key="17">
    <source>
        <dbReference type="PROSITE" id="PS51198"/>
    </source>
</evidence>
<gene>
    <name evidence="15" type="primary">recB</name>
    <name evidence="19" type="ORF">BA171_03730</name>
</gene>
<dbReference type="Gene3D" id="3.90.320.10">
    <property type="match status" value="1"/>
</dbReference>
<dbReference type="HAMAP" id="MF_01485">
    <property type="entry name" value="RecB"/>
    <property type="match status" value="1"/>
</dbReference>
<reference evidence="19 20" key="2">
    <citation type="submission" date="2017-09" db="EMBL/GenBank/DDBJ databases">
        <title>The genome of whitefly Bemisia tabaci, a global crop pest, provides novel insights into virus transmission, host adaptation and insecticide resistance.</title>
        <authorList>
            <person name="Kaur N."/>
            <person name="Kliot A."/>
            <person name="Pinheiro P.V."/>
            <person name="Luan J."/>
            <person name="Zheng Y."/>
            <person name="Liu W."/>
            <person name="Sun H."/>
            <person name="Yang X."/>
            <person name="Xu Y."/>
            <person name="Luo Y."/>
            <person name="Kruse A."/>
            <person name="Fisher T.W."/>
            <person name="Nelson D.R."/>
            <person name="Elimelech M."/>
            <person name="MacCoss M."/>
            <person name="Johnson R."/>
            <person name="Cohen E."/>
            <person name="Hunter W.B."/>
            <person name="Brown J.K."/>
            <person name="Jander G."/>
            <person name="Cilia M."/>
            <person name="Douglas A.E."/>
            <person name="Ghanim M."/>
            <person name="Simmons A.M."/>
            <person name="Wintermantel W.M."/>
            <person name="Ling K.-S."/>
            <person name="Fei Z."/>
        </authorList>
    </citation>
    <scope>NUCLEOTIDE SEQUENCE [LARGE SCALE GENOMIC DNA]</scope>
    <source>
        <strain evidence="19 20">MEAM1</strain>
    </source>
</reference>
<feature type="domain" description="UvrD-like helicase ATP-binding" evidence="17">
    <location>
        <begin position="5"/>
        <end position="452"/>
    </location>
</feature>
<dbReference type="InterPro" id="IPR014016">
    <property type="entry name" value="UvrD-like_ATP-bd"/>
</dbReference>
<comment type="catalytic activity">
    <reaction evidence="14 15">
        <text>ATP + H2O = ADP + phosphate + H(+)</text>
        <dbReference type="Rhea" id="RHEA:13065"/>
        <dbReference type="ChEBI" id="CHEBI:15377"/>
        <dbReference type="ChEBI" id="CHEBI:15378"/>
        <dbReference type="ChEBI" id="CHEBI:30616"/>
        <dbReference type="ChEBI" id="CHEBI:43474"/>
        <dbReference type="ChEBI" id="CHEBI:456216"/>
        <dbReference type="EC" id="5.6.2.4"/>
    </reaction>
</comment>
<keyword evidence="4 15" id="KW-0227">DNA damage</keyword>
<evidence type="ECO:0000256" key="9">
    <source>
        <dbReference type="ARBA" id="ARBA00022842"/>
    </source>
</evidence>
<comment type="subunit">
    <text evidence="15">Heterotrimer of RecB, RecC and RecD. All subunits contribute to DNA-binding. Interacts with RecA.</text>
</comment>
<evidence type="ECO:0000256" key="14">
    <source>
        <dbReference type="ARBA" id="ARBA00048988"/>
    </source>
</evidence>
<dbReference type="InterPro" id="IPR027417">
    <property type="entry name" value="P-loop_NTPase"/>
</dbReference>
<dbReference type="PANTHER" id="PTHR11070">
    <property type="entry name" value="UVRD / RECB / PCRA DNA HELICASE FAMILY MEMBER"/>
    <property type="match status" value="1"/>
</dbReference>
<evidence type="ECO:0000256" key="12">
    <source>
        <dbReference type="ARBA" id="ARBA00023235"/>
    </source>
</evidence>
<keyword evidence="3 15" id="KW-0547">Nucleotide-binding</keyword>
<dbReference type="InterPro" id="IPR004586">
    <property type="entry name" value="RecB"/>
</dbReference>
<evidence type="ECO:0000256" key="10">
    <source>
        <dbReference type="ARBA" id="ARBA00023125"/>
    </source>
</evidence>
<dbReference type="PANTHER" id="PTHR11070:SF23">
    <property type="entry name" value="RECBCD ENZYME SUBUNIT RECB"/>
    <property type="match status" value="1"/>
</dbReference>
<dbReference type="NCBIfam" id="NF008128">
    <property type="entry name" value="PRK10876.1"/>
    <property type="match status" value="1"/>
</dbReference>
<comment type="catalytic activity">
    <reaction evidence="15">
        <text>Exonucleolytic cleavage (in the presence of ATP) in either 5'- to 3'- or 3'- to 5'-direction to yield 5'-phosphooligonucleotides.</text>
        <dbReference type="EC" id="3.1.11.5"/>
    </reaction>
</comment>
<evidence type="ECO:0000313" key="19">
    <source>
        <dbReference type="EMBL" id="ASX26210.1"/>
    </source>
</evidence>
<evidence type="ECO:0000256" key="5">
    <source>
        <dbReference type="ARBA" id="ARBA00022801"/>
    </source>
</evidence>
<keyword evidence="12 15" id="KW-0413">Isomerase</keyword>
<keyword evidence="7 15" id="KW-0269">Exonuclease</keyword>
<keyword evidence="2 15" id="KW-0479">Metal-binding</keyword>
<dbReference type="GO" id="GO:0000724">
    <property type="term" value="P:double-strand break repair via homologous recombination"/>
    <property type="evidence" value="ECO:0007669"/>
    <property type="project" value="UniProtKB-UniRule"/>
</dbReference>
<evidence type="ECO:0000256" key="15">
    <source>
        <dbReference type="HAMAP-Rule" id="MF_01485"/>
    </source>
</evidence>
<dbReference type="Gene3D" id="1.10.3170.10">
    <property type="entry name" value="Recbcd, chain B, domain 2"/>
    <property type="match status" value="1"/>
</dbReference>
<dbReference type="Pfam" id="PF12705">
    <property type="entry name" value="PDDEXK_1"/>
    <property type="match status" value="1"/>
</dbReference>
<dbReference type="InterPro" id="IPR038726">
    <property type="entry name" value="PDDEXK_AddAB-type"/>
</dbReference>
<feature type="active site" description="For nuclease activity" evidence="15">
    <location>
        <position position="1107"/>
    </location>
</feature>
<evidence type="ECO:0000256" key="4">
    <source>
        <dbReference type="ARBA" id="ARBA00022763"/>
    </source>
</evidence>
<comment type="similarity">
    <text evidence="15">Belongs to the helicase family. UvrD subfamily.</text>
</comment>
<dbReference type="EC" id="5.6.2.4" evidence="15"/>
<dbReference type="GO" id="GO:0009338">
    <property type="term" value="C:exodeoxyribonuclease V complex"/>
    <property type="evidence" value="ECO:0007669"/>
    <property type="project" value="TreeGrafter"/>
</dbReference>
<protein>
    <recommendedName>
        <fullName evidence="15">RecBCD enzyme subunit RecB</fullName>
        <ecNumber evidence="15">3.1.11.5</ecNumber>
        <ecNumber evidence="15">5.6.2.4</ecNumber>
    </recommendedName>
    <alternativeName>
        <fullName evidence="15">DNA 3'-5' helicase subunit RecB</fullName>
    </alternativeName>
    <alternativeName>
        <fullName evidence="15">Exonuclease V subunit RecB</fullName>
        <shortName evidence="15">ExoV subunit RecB</shortName>
    </alternativeName>
    <alternativeName>
        <fullName evidence="15">Helicase/nuclease RecBCD subunit RecB</fullName>
    </alternativeName>
</protein>